<dbReference type="GO" id="GO:0070059">
    <property type="term" value="P:intrinsic apoptotic signaling pathway in response to endoplasmic reticulum stress"/>
    <property type="evidence" value="ECO:0007669"/>
    <property type="project" value="EnsemblMetazoa"/>
</dbReference>
<organism evidence="3">
    <name type="scientific">Drosophila grimshawi</name>
    <name type="common">Hawaiian fruit fly</name>
    <name type="synonym">Idiomyia grimshawi</name>
    <dbReference type="NCBI Taxonomy" id="7222"/>
    <lineage>
        <taxon>Eukaryota</taxon>
        <taxon>Metazoa</taxon>
        <taxon>Ecdysozoa</taxon>
        <taxon>Arthropoda</taxon>
        <taxon>Hexapoda</taxon>
        <taxon>Insecta</taxon>
        <taxon>Pterygota</taxon>
        <taxon>Neoptera</taxon>
        <taxon>Endopterygota</taxon>
        <taxon>Diptera</taxon>
        <taxon>Brachycera</taxon>
        <taxon>Muscomorpha</taxon>
        <taxon>Ephydroidea</taxon>
        <taxon>Drosophilidae</taxon>
        <taxon>Drosophila</taxon>
        <taxon>Hawaiian Drosophila</taxon>
    </lineage>
</organism>
<keyword evidence="3" id="KW-1185">Reference proteome</keyword>
<dbReference type="GO" id="GO:0045793">
    <property type="term" value="P:positive regulation of cell size"/>
    <property type="evidence" value="ECO:0007669"/>
    <property type="project" value="EnsemblMetazoa"/>
</dbReference>
<dbReference type="STRING" id="7222.B4K340"/>
<dbReference type="GO" id="GO:0034605">
    <property type="term" value="P:cellular response to heat"/>
    <property type="evidence" value="ECO:0007669"/>
    <property type="project" value="EnsemblMetazoa"/>
</dbReference>
<accession>B4K340</accession>
<name>B4K340_DROGR</name>
<dbReference type="GO" id="GO:0035331">
    <property type="term" value="P:negative regulation of hippo signaling"/>
    <property type="evidence" value="ECO:0007669"/>
    <property type="project" value="EnsemblMetazoa"/>
</dbReference>
<dbReference type="AlphaFoldDB" id="B4K340"/>
<dbReference type="GO" id="GO:0038066">
    <property type="term" value="P:p38MAPK cascade"/>
    <property type="evidence" value="ECO:0007669"/>
    <property type="project" value="EnsemblMetazoa"/>
</dbReference>
<dbReference type="GO" id="GO:0006979">
    <property type="term" value="P:response to oxidative stress"/>
    <property type="evidence" value="ECO:0007669"/>
    <property type="project" value="EnsemblMetazoa"/>
</dbReference>
<dbReference type="GO" id="GO:0043652">
    <property type="term" value="P:engulfment of apoptotic cell"/>
    <property type="evidence" value="ECO:0007669"/>
    <property type="project" value="EnsemblMetazoa"/>
</dbReference>
<evidence type="ECO:0000313" key="2">
    <source>
        <dbReference type="EMBL" id="EDV90330.1"/>
    </source>
</evidence>
<dbReference type="GO" id="GO:0004709">
    <property type="term" value="F:MAP kinase kinase kinase activity"/>
    <property type="evidence" value="ECO:0007669"/>
    <property type="project" value="EnsemblMetazoa"/>
</dbReference>
<dbReference type="GO" id="GO:0071276">
    <property type="term" value="P:cellular response to cadmium ion"/>
    <property type="evidence" value="ECO:0007669"/>
    <property type="project" value="EnsemblMetazoa"/>
</dbReference>
<dbReference type="GO" id="GO:0071475">
    <property type="term" value="P:cellular hyperosmotic salinity response"/>
    <property type="evidence" value="ECO:0007669"/>
    <property type="project" value="EnsemblMetazoa"/>
</dbReference>
<dbReference type="Proteomes" id="UP000001070">
    <property type="component" value="Unassembled WGS sequence"/>
</dbReference>
<feature type="region of interest" description="Disordered" evidence="1">
    <location>
        <begin position="30"/>
        <end position="76"/>
    </location>
</feature>
<dbReference type="GO" id="GO:0031434">
    <property type="term" value="F:mitogen-activated protein kinase kinase binding"/>
    <property type="evidence" value="ECO:0007669"/>
    <property type="project" value="EnsemblMetazoa"/>
</dbReference>
<feature type="compositionally biased region" description="Acidic residues" evidence="1">
    <location>
        <begin position="67"/>
        <end position="76"/>
    </location>
</feature>
<dbReference type="EMBL" id="CH920769">
    <property type="protein sequence ID" value="EDV90330.1"/>
    <property type="molecule type" value="Genomic_DNA"/>
</dbReference>
<evidence type="ECO:0000256" key="1">
    <source>
        <dbReference type="SAM" id="MobiDB-lite"/>
    </source>
</evidence>
<dbReference type="GO" id="GO:0002385">
    <property type="term" value="P:mucosal immune response"/>
    <property type="evidence" value="ECO:0007669"/>
    <property type="project" value="EnsemblMetazoa"/>
</dbReference>
<dbReference type="GO" id="GO:0007254">
    <property type="term" value="P:JNK cascade"/>
    <property type="evidence" value="ECO:0007669"/>
    <property type="project" value="EnsemblMetazoa"/>
</dbReference>
<dbReference type="InParanoid" id="B4K340"/>
<gene>
    <name evidence="2" type="primary">Dgri\GH24994</name>
    <name evidence="2" type="ORF">Dgri_GH24994</name>
</gene>
<proteinExistence type="predicted"/>
<dbReference type="GO" id="GO:0045815">
    <property type="term" value="P:transcription initiation-coupled chromatin remodeling"/>
    <property type="evidence" value="ECO:0007669"/>
    <property type="project" value="EnsemblMetazoa"/>
</dbReference>
<protein>
    <submittedName>
        <fullName evidence="2">GH24994</fullName>
    </submittedName>
</protein>
<sequence>MSHNKRRVRTIEYLTQISAATAAAAISLPAHGLEENGDGEPTPDSASVSVPVLPPIPPNRLRREQNVDEDLASAYA</sequence>
<dbReference type="HOGENOM" id="CLU_2657053_0_0_1"/>
<reference evidence="2 3" key="1">
    <citation type="journal article" date="2007" name="Nature">
        <title>Evolution of genes and genomes on the Drosophila phylogeny.</title>
        <authorList>
            <consortium name="Drosophila 12 Genomes Consortium"/>
            <person name="Clark A.G."/>
            <person name="Eisen M.B."/>
            <person name="Smith D.R."/>
            <person name="Bergman C.M."/>
            <person name="Oliver B."/>
            <person name="Markow T.A."/>
            <person name="Kaufman T.C."/>
            <person name="Kellis M."/>
            <person name="Gelbart W."/>
            <person name="Iyer V.N."/>
            <person name="Pollard D.A."/>
            <person name="Sackton T.B."/>
            <person name="Larracuente A.M."/>
            <person name="Singh N.D."/>
            <person name="Abad J.P."/>
            <person name="Abt D.N."/>
            <person name="Adryan B."/>
            <person name="Aguade M."/>
            <person name="Akashi H."/>
            <person name="Anderson W.W."/>
            <person name="Aquadro C.F."/>
            <person name="Ardell D.H."/>
            <person name="Arguello R."/>
            <person name="Artieri C.G."/>
            <person name="Barbash D.A."/>
            <person name="Barker D."/>
            <person name="Barsanti P."/>
            <person name="Batterham P."/>
            <person name="Batzoglou S."/>
            <person name="Begun D."/>
            <person name="Bhutkar A."/>
            <person name="Blanco E."/>
            <person name="Bosak S.A."/>
            <person name="Bradley R.K."/>
            <person name="Brand A.D."/>
            <person name="Brent M.R."/>
            <person name="Brooks A.N."/>
            <person name="Brown R.H."/>
            <person name="Butlin R.K."/>
            <person name="Caggese C."/>
            <person name="Calvi B.R."/>
            <person name="Bernardo de Carvalho A."/>
            <person name="Caspi A."/>
            <person name="Castrezana S."/>
            <person name="Celniker S.E."/>
            <person name="Chang J.L."/>
            <person name="Chapple C."/>
            <person name="Chatterji S."/>
            <person name="Chinwalla A."/>
            <person name="Civetta A."/>
            <person name="Clifton S.W."/>
            <person name="Comeron J.M."/>
            <person name="Costello J.C."/>
            <person name="Coyne J.A."/>
            <person name="Daub J."/>
            <person name="David R.G."/>
            <person name="Delcher A.L."/>
            <person name="Delehaunty K."/>
            <person name="Do C.B."/>
            <person name="Ebling H."/>
            <person name="Edwards K."/>
            <person name="Eickbush T."/>
            <person name="Evans J.D."/>
            <person name="Filipski A."/>
            <person name="Findeiss S."/>
            <person name="Freyhult E."/>
            <person name="Fulton L."/>
            <person name="Fulton R."/>
            <person name="Garcia A.C."/>
            <person name="Gardiner A."/>
            <person name="Garfield D.A."/>
            <person name="Garvin B.E."/>
            <person name="Gibson G."/>
            <person name="Gilbert D."/>
            <person name="Gnerre S."/>
            <person name="Godfrey J."/>
            <person name="Good R."/>
            <person name="Gotea V."/>
            <person name="Gravely B."/>
            <person name="Greenberg A.J."/>
            <person name="Griffiths-Jones S."/>
            <person name="Gross S."/>
            <person name="Guigo R."/>
            <person name="Gustafson E.A."/>
            <person name="Haerty W."/>
            <person name="Hahn M.W."/>
            <person name="Halligan D.L."/>
            <person name="Halpern A.L."/>
            <person name="Halter G.M."/>
            <person name="Han M.V."/>
            <person name="Heger A."/>
            <person name="Hillier L."/>
            <person name="Hinrichs A.S."/>
            <person name="Holmes I."/>
            <person name="Hoskins R.A."/>
            <person name="Hubisz M.J."/>
            <person name="Hultmark D."/>
            <person name="Huntley M.A."/>
            <person name="Jaffe D.B."/>
            <person name="Jagadeeshan S."/>
            <person name="Jeck W.R."/>
            <person name="Johnson J."/>
            <person name="Jones C.D."/>
            <person name="Jordan W.C."/>
            <person name="Karpen G.H."/>
            <person name="Kataoka E."/>
            <person name="Keightley P.D."/>
            <person name="Kheradpour P."/>
            <person name="Kirkness E.F."/>
            <person name="Koerich L.B."/>
            <person name="Kristiansen K."/>
            <person name="Kudrna D."/>
            <person name="Kulathinal R.J."/>
            <person name="Kumar S."/>
            <person name="Kwok R."/>
            <person name="Lander E."/>
            <person name="Langley C.H."/>
            <person name="Lapoint R."/>
            <person name="Lazzaro B.P."/>
            <person name="Lee S.J."/>
            <person name="Levesque L."/>
            <person name="Li R."/>
            <person name="Lin C.F."/>
            <person name="Lin M.F."/>
            <person name="Lindblad-Toh K."/>
            <person name="Llopart A."/>
            <person name="Long M."/>
            <person name="Low L."/>
            <person name="Lozovsky E."/>
            <person name="Lu J."/>
            <person name="Luo M."/>
            <person name="Machado C.A."/>
            <person name="Makalowski W."/>
            <person name="Marzo M."/>
            <person name="Matsuda M."/>
            <person name="Matzkin L."/>
            <person name="McAllister B."/>
            <person name="McBride C.S."/>
            <person name="McKernan B."/>
            <person name="McKernan K."/>
            <person name="Mendez-Lago M."/>
            <person name="Minx P."/>
            <person name="Mollenhauer M.U."/>
            <person name="Montooth K."/>
            <person name="Mount S.M."/>
            <person name="Mu X."/>
            <person name="Myers E."/>
            <person name="Negre B."/>
            <person name="Newfeld S."/>
            <person name="Nielsen R."/>
            <person name="Noor M.A."/>
            <person name="O'Grady P."/>
            <person name="Pachter L."/>
            <person name="Papaceit M."/>
            <person name="Parisi M.J."/>
            <person name="Parisi M."/>
            <person name="Parts L."/>
            <person name="Pedersen J.S."/>
            <person name="Pesole G."/>
            <person name="Phillippy A.M."/>
            <person name="Ponting C.P."/>
            <person name="Pop M."/>
            <person name="Porcelli D."/>
            <person name="Powell J.R."/>
            <person name="Prohaska S."/>
            <person name="Pruitt K."/>
            <person name="Puig M."/>
            <person name="Quesneville H."/>
            <person name="Ram K.R."/>
            <person name="Rand D."/>
            <person name="Rasmussen M.D."/>
            <person name="Reed L.K."/>
            <person name="Reenan R."/>
            <person name="Reily A."/>
            <person name="Remington K.A."/>
            <person name="Rieger T.T."/>
            <person name="Ritchie M.G."/>
            <person name="Robin C."/>
            <person name="Rogers Y.H."/>
            <person name="Rohde C."/>
            <person name="Rozas J."/>
            <person name="Rubenfield M.J."/>
            <person name="Ruiz A."/>
            <person name="Russo S."/>
            <person name="Salzberg S.L."/>
            <person name="Sanchez-Gracia A."/>
            <person name="Saranga D.J."/>
            <person name="Sato H."/>
            <person name="Schaeffer S.W."/>
            <person name="Schatz M.C."/>
            <person name="Schlenke T."/>
            <person name="Schwartz R."/>
            <person name="Segarra C."/>
            <person name="Singh R.S."/>
            <person name="Sirot L."/>
            <person name="Sirota M."/>
            <person name="Sisneros N.B."/>
            <person name="Smith C.D."/>
            <person name="Smith T.F."/>
            <person name="Spieth J."/>
            <person name="Stage D.E."/>
            <person name="Stark A."/>
            <person name="Stephan W."/>
            <person name="Strausberg R.L."/>
            <person name="Strempel S."/>
            <person name="Sturgill D."/>
            <person name="Sutton G."/>
            <person name="Sutton G.G."/>
            <person name="Tao W."/>
            <person name="Teichmann S."/>
            <person name="Tobari Y.N."/>
            <person name="Tomimura Y."/>
            <person name="Tsolas J.M."/>
            <person name="Valente V.L."/>
            <person name="Venter E."/>
            <person name="Venter J.C."/>
            <person name="Vicario S."/>
            <person name="Vieira F.G."/>
            <person name="Vilella A.J."/>
            <person name="Villasante A."/>
            <person name="Walenz B."/>
            <person name="Wang J."/>
            <person name="Wasserman M."/>
            <person name="Watts T."/>
            <person name="Wilson D."/>
            <person name="Wilson R.K."/>
            <person name="Wing R.A."/>
            <person name="Wolfner M.F."/>
            <person name="Wong A."/>
            <person name="Wong G.K."/>
            <person name="Wu C.I."/>
            <person name="Wu G."/>
            <person name="Yamamoto D."/>
            <person name="Yang H.P."/>
            <person name="Yang S.P."/>
            <person name="Yorke J.A."/>
            <person name="Yoshida K."/>
            <person name="Zdobnov E."/>
            <person name="Zhang P."/>
            <person name="Zhang Y."/>
            <person name="Zimin A.V."/>
            <person name="Baldwin J."/>
            <person name="Abdouelleil A."/>
            <person name="Abdulkadir J."/>
            <person name="Abebe A."/>
            <person name="Abera B."/>
            <person name="Abreu J."/>
            <person name="Acer S.C."/>
            <person name="Aftuck L."/>
            <person name="Alexander A."/>
            <person name="An P."/>
            <person name="Anderson E."/>
            <person name="Anderson S."/>
            <person name="Arachi H."/>
            <person name="Azer M."/>
            <person name="Bachantsang P."/>
            <person name="Barry A."/>
            <person name="Bayul T."/>
            <person name="Berlin A."/>
            <person name="Bessette D."/>
            <person name="Bloom T."/>
            <person name="Blye J."/>
            <person name="Boguslavskiy L."/>
            <person name="Bonnet C."/>
            <person name="Boukhgalter B."/>
            <person name="Bourzgui I."/>
            <person name="Brown A."/>
            <person name="Cahill P."/>
            <person name="Channer S."/>
            <person name="Cheshatsang Y."/>
            <person name="Chuda L."/>
            <person name="Citroen M."/>
            <person name="Collymore A."/>
            <person name="Cooke P."/>
            <person name="Costello M."/>
            <person name="D'Aco K."/>
            <person name="Daza R."/>
            <person name="De Haan G."/>
            <person name="DeGray S."/>
            <person name="DeMaso C."/>
            <person name="Dhargay N."/>
            <person name="Dooley K."/>
            <person name="Dooley E."/>
            <person name="Doricent M."/>
            <person name="Dorje P."/>
            <person name="Dorjee K."/>
            <person name="Dupes A."/>
            <person name="Elong R."/>
            <person name="Falk J."/>
            <person name="Farina A."/>
            <person name="Faro S."/>
            <person name="Ferguson D."/>
            <person name="Fisher S."/>
            <person name="Foley C.D."/>
            <person name="Franke A."/>
            <person name="Friedrich D."/>
            <person name="Gadbois L."/>
            <person name="Gearin G."/>
            <person name="Gearin C.R."/>
            <person name="Giannoukos G."/>
            <person name="Goode T."/>
            <person name="Graham J."/>
            <person name="Grandbois E."/>
            <person name="Grewal S."/>
            <person name="Gyaltsen K."/>
            <person name="Hafez N."/>
            <person name="Hagos B."/>
            <person name="Hall J."/>
            <person name="Henson C."/>
            <person name="Hollinger A."/>
            <person name="Honan T."/>
            <person name="Huard M.D."/>
            <person name="Hughes L."/>
            <person name="Hurhula B."/>
            <person name="Husby M.E."/>
            <person name="Kamat A."/>
            <person name="Kanga B."/>
            <person name="Kashin S."/>
            <person name="Khazanovich D."/>
            <person name="Kisner P."/>
            <person name="Lance K."/>
            <person name="Lara M."/>
            <person name="Lee W."/>
            <person name="Lennon N."/>
            <person name="Letendre F."/>
            <person name="LeVine R."/>
            <person name="Lipovsky A."/>
            <person name="Liu X."/>
            <person name="Liu J."/>
            <person name="Liu S."/>
            <person name="Lokyitsang T."/>
            <person name="Lokyitsang Y."/>
            <person name="Lubonja R."/>
            <person name="Lui A."/>
            <person name="MacDonald P."/>
            <person name="Magnisalis V."/>
            <person name="Maru K."/>
            <person name="Matthews C."/>
            <person name="McCusker W."/>
            <person name="McDonough S."/>
            <person name="Mehta T."/>
            <person name="Meldrim J."/>
            <person name="Meneus L."/>
            <person name="Mihai O."/>
            <person name="Mihalev A."/>
            <person name="Mihova T."/>
            <person name="Mittelman R."/>
            <person name="Mlenga V."/>
            <person name="Montmayeur A."/>
            <person name="Mulrain L."/>
            <person name="Navidi A."/>
            <person name="Naylor J."/>
            <person name="Negash T."/>
            <person name="Nguyen T."/>
            <person name="Nguyen N."/>
            <person name="Nicol R."/>
            <person name="Norbu C."/>
            <person name="Norbu N."/>
            <person name="Novod N."/>
            <person name="O'Neill B."/>
            <person name="Osman S."/>
            <person name="Markiewicz E."/>
            <person name="Oyono O.L."/>
            <person name="Patti C."/>
            <person name="Phunkhang P."/>
            <person name="Pierre F."/>
            <person name="Priest M."/>
            <person name="Raghuraman S."/>
            <person name="Rege F."/>
            <person name="Reyes R."/>
            <person name="Rise C."/>
            <person name="Rogov P."/>
            <person name="Ross K."/>
            <person name="Ryan E."/>
            <person name="Settipalli S."/>
            <person name="Shea T."/>
            <person name="Sherpa N."/>
            <person name="Shi L."/>
            <person name="Shih D."/>
            <person name="Sparrow T."/>
            <person name="Spaulding J."/>
            <person name="Stalker J."/>
            <person name="Stange-Thomann N."/>
            <person name="Stavropoulos S."/>
            <person name="Stone C."/>
            <person name="Strader C."/>
            <person name="Tesfaye S."/>
            <person name="Thomson T."/>
            <person name="Thoulutsang Y."/>
            <person name="Thoulutsang D."/>
            <person name="Topham K."/>
            <person name="Topping I."/>
            <person name="Tsamla T."/>
            <person name="Vassiliev H."/>
            <person name="Vo A."/>
            <person name="Wangchuk T."/>
            <person name="Wangdi T."/>
            <person name="Weiand M."/>
            <person name="Wilkinson J."/>
            <person name="Wilson A."/>
            <person name="Yadav S."/>
            <person name="Young G."/>
            <person name="Yu Q."/>
            <person name="Zembek L."/>
            <person name="Zhong D."/>
            <person name="Zimmer A."/>
            <person name="Zwirko Z."/>
            <person name="Jaffe D.B."/>
            <person name="Alvarez P."/>
            <person name="Brockman W."/>
            <person name="Butler J."/>
            <person name="Chin C."/>
            <person name="Gnerre S."/>
            <person name="Grabherr M."/>
            <person name="Kleber M."/>
            <person name="Mauceli E."/>
            <person name="MacCallum I."/>
        </authorList>
    </citation>
    <scope>NUCLEOTIDE SEQUENCE [LARGE SCALE GENOMIC DNA]</scope>
    <source>
        <strain evidence="3">Tucson 15287-2541.00</strain>
    </source>
</reference>
<dbReference type="OrthoDB" id="1043025at2759"/>
<dbReference type="GO" id="GO:0031452">
    <property type="term" value="P:negative regulation of heterochromatin formation"/>
    <property type="evidence" value="ECO:0007669"/>
    <property type="project" value="EnsemblMetazoa"/>
</dbReference>
<dbReference type="GO" id="GO:0071243">
    <property type="term" value="P:cellular response to arsenic-containing substance"/>
    <property type="evidence" value="ECO:0007669"/>
    <property type="project" value="EnsemblMetazoa"/>
</dbReference>
<evidence type="ECO:0000313" key="3">
    <source>
        <dbReference type="Proteomes" id="UP000001070"/>
    </source>
</evidence>
<dbReference type="OMA" id="HFGYHEL"/>